<dbReference type="KEGG" id="asau:88174455"/>
<feature type="domain" description="Rab-GAP TBC" evidence="2">
    <location>
        <begin position="270"/>
        <end position="566"/>
    </location>
</feature>
<dbReference type="SMART" id="SM00164">
    <property type="entry name" value="TBC"/>
    <property type="match status" value="1"/>
</dbReference>
<dbReference type="AlphaFoldDB" id="A0AAX4HCF8"/>
<dbReference type="Gene3D" id="1.10.10.750">
    <property type="entry name" value="Ypt/Rab-GAP domain of gyp1p, domain 1"/>
    <property type="match status" value="1"/>
</dbReference>
<sequence length="636" mass="71807">MAPKRRPEMSQVSSNGHNEFVFGEKGGRGKNLLSFLKNLSLTGPLLNSHKNDNSEEINRNINSSIYGEMTYGYTSPDTGGLILPKAAASLKGKRLSLLSFFPYGLSKIDTTDGSGTQSNNGGSSRLASPLFRHATNSMSALEASLRPSSRKSGFTDLDDDWDAQIDDVDPEVAPVVLKPVARSSTNDMIDLLHPDLMAFAPSLRISVERKPSQRHPSRDRALMDSHDRQAEQEVRFLNQMLTKLTKFQNILLKNDGTIDLHELRKLSWNGVPAELRASVWQLLVGYLPANKSRQASNLMRKRSEYAEGLKNVSTQILFKDDNVISSTANSSAASVPGGRDSNNRDNSVNKDKALYHQIKIDVKRTNPSMPLYSLAATQQSLKKILYLWAVRHPASGYVQGINDLCTPFYQIFLGNYIWQLQRKAAHKTGAPDDSPLFIPGILDDNDTQEQLILEDPKLMTYTAENFDPSRISDRVTAIIEADTYWCLARLLENITDNYINEQPGIHRQVSDLRNLILKIDPELLQHFEAEGIEFIQFLFRWMNCLLMREVSVGLIIRMWDTYLSETPLGFNLFHVYVCAAFLIKFSAELKEKDFQDILLFLQNPPTANWTEKDIEVMLSEAFIWQSLYVNKGAHLR</sequence>
<evidence type="ECO:0000313" key="4">
    <source>
        <dbReference type="Proteomes" id="UP001338582"/>
    </source>
</evidence>
<evidence type="ECO:0000259" key="2">
    <source>
        <dbReference type="PROSITE" id="PS50086"/>
    </source>
</evidence>
<dbReference type="EMBL" id="CP138897">
    <property type="protein sequence ID" value="WPK26046.1"/>
    <property type="molecule type" value="Genomic_DNA"/>
</dbReference>
<dbReference type="InterPro" id="IPR000195">
    <property type="entry name" value="Rab-GAP-TBC_dom"/>
</dbReference>
<dbReference type="GO" id="GO:0005096">
    <property type="term" value="F:GTPase activator activity"/>
    <property type="evidence" value="ECO:0007669"/>
    <property type="project" value="TreeGrafter"/>
</dbReference>
<accession>A0AAX4HCF8</accession>
<dbReference type="GeneID" id="88174455"/>
<dbReference type="Pfam" id="PF00566">
    <property type="entry name" value="RabGAP-TBC"/>
    <property type="match status" value="1"/>
</dbReference>
<dbReference type="Gene3D" id="1.10.472.80">
    <property type="entry name" value="Ypt/Rab-GAP domain of gyp1p, domain 3"/>
    <property type="match status" value="1"/>
</dbReference>
<evidence type="ECO:0000256" key="1">
    <source>
        <dbReference type="SAM" id="MobiDB-lite"/>
    </source>
</evidence>
<dbReference type="PANTHER" id="PTHR22957:SF26">
    <property type="entry name" value="LD44506P"/>
    <property type="match status" value="1"/>
</dbReference>
<evidence type="ECO:0000313" key="3">
    <source>
        <dbReference type="EMBL" id="WPK26046.1"/>
    </source>
</evidence>
<organism evidence="3 4">
    <name type="scientific">Australozyma saopauloensis</name>
    <dbReference type="NCBI Taxonomy" id="291208"/>
    <lineage>
        <taxon>Eukaryota</taxon>
        <taxon>Fungi</taxon>
        <taxon>Dikarya</taxon>
        <taxon>Ascomycota</taxon>
        <taxon>Saccharomycotina</taxon>
        <taxon>Pichiomycetes</taxon>
        <taxon>Metschnikowiaceae</taxon>
        <taxon>Australozyma</taxon>
    </lineage>
</organism>
<dbReference type="GO" id="GO:0005794">
    <property type="term" value="C:Golgi apparatus"/>
    <property type="evidence" value="ECO:0007669"/>
    <property type="project" value="TreeGrafter"/>
</dbReference>
<reference evidence="3 4" key="1">
    <citation type="submission" date="2023-10" db="EMBL/GenBank/DDBJ databases">
        <title>Draft Genome Sequence of Candida saopaulonensis from a very Premature Infant with Sepsis.</title>
        <authorList>
            <person name="Ning Y."/>
            <person name="Dai R."/>
            <person name="Xiao M."/>
            <person name="Xu Y."/>
            <person name="Yan Q."/>
            <person name="Zhang L."/>
        </authorList>
    </citation>
    <scope>NUCLEOTIDE SEQUENCE [LARGE SCALE GENOMIC DNA]</scope>
    <source>
        <strain evidence="3 4">19XY460</strain>
    </source>
</reference>
<proteinExistence type="predicted"/>
<name>A0AAX4HCF8_9ASCO</name>
<dbReference type="PROSITE" id="PS50086">
    <property type="entry name" value="TBC_RABGAP"/>
    <property type="match status" value="1"/>
</dbReference>
<dbReference type="PANTHER" id="PTHR22957">
    <property type="entry name" value="TBC1 DOMAIN FAMILY MEMBER GTPASE-ACTIVATING PROTEIN"/>
    <property type="match status" value="1"/>
</dbReference>
<feature type="region of interest" description="Disordered" evidence="1">
    <location>
        <begin position="1"/>
        <end position="20"/>
    </location>
</feature>
<dbReference type="Proteomes" id="UP001338582">
    <property type="component" value="Chromosome 4"/>
</dbReference>
<dbReference type="RefSeq" id="XP_062878428.1">
    <property type="nucleotide sequence ID" value="XM_063022358.1"/>
</dbReference>
<gene>
    <name evidence="3" type="ORF">PUMCH_003391</name>
</gene>
<dbReference type="FunFam" id="1.10.472.80:FF:000001">
    <property type="entry name" value="TBC1 domain family member 22B"/>
    <property type="match status" value="1"/>
</dbReference>
<dbReference type="Gene3D" id="1.10.8.270">
    <property type="entry name" value="putative rabgap domain of human tbc1 domain family member 14 like domains"/>
    <property type="match status" value="1"/>
</dbReference>
<protein>
    <recommendedName>
        <fullName evidence="2">Rab-GAP TBC domain-containing protein</fullName>
    </recommendedName>
</protein>
<keyword evidence="4" id="KW-1185">Reference proteome</keyword>
<dbReference type="SUPFAM" id="SSF47923">
    <property type="entry name" value="Ypt/Rab-GAP domain of gyp1p"/>
    <property type="match status" value="2"/>
</dbReference>
<feature type="region of interest" description="Disordered" evidence="1">
    <location>
        <begin position="328"/>
        <end position="348"/>
    </location>
</feature>
<dbReference type="InterPro" id="IPR035969">
    <property type="entry name" value="Rab-GAP_TBC_sf"/>
</dbReference>